<dbReference type="SUPFAM" id="SSF47413">
    <property type="entry name" value="lambda repressor-like DNA-binding domains"/>
    <property type="match status" value="1"/>
</dbReference>
<evidence type="ECO:0000313" key="3">
    <source>
        <dbReference type="EMBL" id="QGH01350.1"/>
    </source>
</evidence>
<reference evidence="3 4" key="1">
    <citation type="submission" date="2018-10" db="EMBL/GenBank/DDBJ databases">
        <title>Comparative Genomics Analysis of the Streptococcus dysgalactiae subspecies dysgalactiae.</title>
        <authorList>
            <person name="Koh T.H."/>
            <person name="Abdul Rahman N."/>
            <person name="Sessions O.M."/>
        </authorList>
    </citation>
    <scope>NUCLEOTIDE SEQUENCE [LARGE SCALE GENOMIC DNA]</scope>
    <source>
        <strain evidence="3 4">DB60705-15</strain>
    </source>
</reference>
<dbReference type="GO" id="GO:0003677">
    <property type="term" value="F:DNA binding"/>
    <property type="evidence" value="ECO:0007669"/>
    <property type="project" value="UniProtKB-KW"/>
</dbReference>
<protein>
    <submittedName>
        <fullName evidence="3">XRE family transcriptional regulator</fullName>
    </submittedName>
</protein>
<dbReference type="Pfam" id="PF12844">
    <property type="entry name" value="HTH_19"/>
    <property type="match status" value="1"/>
</dbReference>
<dbReference type="RefSeq" id="WP_155778348.1">
    <property type="nucleotide sequence ID" value="NZ_CP033165.1"/>
</dbReference>
<evidence type="ECO:0000259" key="2">
    <source>
        <dbReference type="PROSITE" id="PS50943"/>
    </source>
</evidence>
<feature type="domain" description="HTH cro/C1-type" evidence="2">
    <location>
        <begin position="12"/>
        <end position="67"/>
    </location>
</feature>
<dbReference type="PROSITE" id="PS50943">
    <property type="entry name" value="HTH_CROC1"/>
    <property type="match status" value="1"/>
</dbReference>
<name>A0A9X7X7U0_STRDY</name>
<dbReference type="SMART" id="SM00530">
    <property type="entry name" value="HTH_XRE"/>
    <property type="match status" value="1"/>
</dbReference>
<dbReference type="EMBL" id="CP033165">
    <property type="protein sequence ID" value="QGH01350.1"/>
    <property type="molecule type" value="Genomic_DNA"/>
</dbReference>
<evidence type="ECO:0000313" key="4">
    <source>
        <dbReference type="Proteomes" id="UP000347383"/>
    </source>
</evidence>
<dbReference type="InterPro" id="IPR010982">
    <property type="entry name" value="Lambda_DNA-bd_dom_sf"/>
</dbReference>
<dbReference type="InterPro" id="IPR001387">
    <property type="entry name" value="Cro/C1-type_HTH"/>
</dbReference>
<sequence length="284" mass="33429">MVNKSNIFGDNLKKLRIFFGHTQDELAEILHFSKGNVISYYEKGERYPDRETLEKLSDYFHISLDDLVNQELPESGRLSNYFDKIKNDIDGMVDDFFALLPKVNFSSDRFPAGYQEVYSIHESISTDIYMNPTEKINICLDKYLMLYEQYNDPMLLVNVLNIYFYIGISNHIDPISGQVELLLKDKLNSKEFTKKTAAKLLKKQGSDEELNKSIFELLVLLREENRTRDYFEYYYALTYVFNLTNQGEDSIQNDQFGLQLMLDFTLFGNVFAYKYLKYIQKNNI</sequence>
<dbReference type="Gene3D" id="1.10.260.40">
    <property type="entry name" value="lambda repressor-like DNA-binding domains"/>
    <property type="match status" value="1"/>
</dbReference>
<dbReference type="PANTHER" id="PTHR46558:SF11">
    <property type="entry name" value="HTH-TYPE TRANSCRIPTIONAL REGULATOR XRE"/>
    <property type="match status" value="1"/>
</dbReference>
<accession>A0A9X7X7U0</accession>
<dbReference type="AlphaFoldDB" id="A0A9X7X7U0"/>
<dbReference type="PANTHER" id="PTHR46558">
    <property type="entry name" value="TRACRIPTIONAL REGULATORY PROTEIN-RELATED-RELATED"/>
    <property type="match status" value="1"/>
</dbReference>
<evidence type="ECO:0000256" key="1">
    <source>
        <dbReference type="ARBA" id="ARBA00023125"/>
    </source>
</evidence>
<keyword evidence="1" id="KW-0238">DNA-binding</keyword>
<organism evidence="3 4">
    <name type="scientific">Streptococcus dysgalactiae subsp. dysgalactiae</name>
    <dbReference type="NCBI Taxonomy" id="99822"/>
    <lineage>
        <taxon>Bacteria</taxon>
        <taxon>Bacillati</taxon>
        <taxon>Bacillota</taxon>
        <taxon>Bacilli</taxon>
        <taxon>Lactobacillales</taxon>
        <taxon>Streptococcaceae</taxon>
        <taxon>Streptococcus</taxon>
    </lineage>
</organism>
<gene>
    <name evidence="3" type="ORF">EA457_01660</name>
</gene>
<proteinExistence type="predicted"/>
<dbReference type="CDD" id="cd00093">
    <property type="entry name" value="HTH_XRE"/>
    <property type="match status" value="1"/>
</dbReference>
<dbReference type="Proteomes" id="UP000347383">
    <property type="component" value="Chromosome"/>
</dbReference>